<comment type="caution">
    <text evidence="1">The sequence shown here is derived from an EMBL/GenBank/DDBJ whole genome shotgun (WGS) entry which is preliminary data.</text>
</comment>
<keyword evidence="2" id="KW-1185">Reference proteome</keyword>
<name>A0ABU6T5Z9_9FABA</name>
<proteinExistence type="predicted"/>
<dbReference type="EMBL" id="JASCZI010090632">
    <property type="protein sequence ID" value="MED6143378.1"/>
    <property type="molecule type" value="Genomic_DNA"/>
</dbReference>
<evidence type="ECO:0008006" key="3">
    <source>
        <dbReference type="Google" id="ProtNLM"/>
    </source>
</evidence>
<dbReference type="PANTHER" id="PTHR47481:SF31">
    <property type="entry name" value="OS01G0873500 PROTEIN"/>
    <property type="match status" value="1"/>
</dbReference>
<accession>A0ABU6T5Z9</accession>
<sequence length="169" mass="18837">MALIVFSQLNLKNALVPLSDKLDENNLYSWQKSVMLTLKLIDQILYDKAPPQFAYVHATNDDSDSVSKITGDGATPAASVKKASKSPVLQESAKYADWIQNDCALMTWLDASMSLSYKNKVVHCTSFGEAWETIQHIFTASSNTRIQSIKTQLKVTKKSGTIREYLQSI</sequence>
<protein>
    <recommendedName>
        <fullName evidence="3">Retrotransposon Copia-like N-terminal domain-containing protein</fullName>
    </recommendedName>
</protein>
<reference evidence="1 2" key="1">
    <citation type="journal article" date="2023" name="Plants (Basel)">
        <title>Bridging the Gap: Combining Genomics and Transcriptomics Approaches to Understand Stylosanthes scabra, an Orphan Legume from the Brazilian Caatinga.</title>
        <authorList>
            <person name="Ferreira-Neto J.R.C."/>
            <person name="da Silva M.D."/>
            <person name="Binneck E."/>
            <person name="de Melo N.F."/>
            <person name="da Silva R.H."/>
            <person name="de Melo A.L.T.M."/>
            <person name="Pandolfi V."/>
            <person name="Bustamante F.O."/>
            <person name="Brasileiro-Vidal A.C."/>
            <person name="Benko-Iseppon A.M."/>
        </authorList>
    </citation>
    <scope>NUCLEOTIDE SEQUENCE [LARGE SCALE GENOMIC DNA]</scope>
    <source>
        <tissue evidence="1">Leaves</tissue>
    </source>
</reference>
<organism evidence="1 2">
    <name type="scientific">Stylosanthes scabra</name>
    <dbReference type="NCBI Taxonomy" id="79078"/>
    <lineage>
        <taxon>Eukaryota</taxon>
        <taxon>Viridiplantae</taxon>
        <taxon>Streptophyta</taxon>
        <taxon>Embryophyta</taxon>
        <taxon>Tracheophyta</taxon>
        <taxon>Spermatophyta</taxon>
        <taxon>Magnoliopsida</taxon>
        <taxon>eudicotyledons</taxon>
        <taxon>Gunneridae</taxon>
        <taxon>Pentapetalae</taxon>
        <taxon>rosids</taxon>
        <taxon>fabids</taxon>
        <taxon>Fabales</taxon>
        <taxon>Fabaceae</taxon>
        <taxon>Papilionoideae</taxon>
        <taxon>50 kb inversion clade</taxon>
        <taxon>dalbergioids sensu lato</taxon>
        <taxon>Dalbergieae</taxon>
        <taxon>Pterocarpus clade</taxon>
        <taxon>Stylosanthes</taxon>
    </lineage>
</organism>
<dbReference type="Proteomes" id="UP001341840">
    <property type="component" value="Unassembled WGS sequence"/>
</dbReference>
<dbReference type="PANTHER" id="PTHR47481">
    <property type="match status" value="1"/>
</dbReference>
<gene>
    <name evidence="1" type="ORF">PIB30_005650</name>
</gene>
<evidence type="ECO:0000313" key="1">
    <source>
        <dbReference type="EMBL" id="MED6143378.1"/>
    </source>
</evidence>
<evidence type="ECO:0000313" key="2">
    <source>
        <dbReference type="Proteomes" id="UP001341840"/>
    </source>
</evidence>